<dbReference type="EMBL" id="CADEPM010000001">
    <property type="protein sequence ID" value="CAB3398043.1"/>
    <property type="molecule type" value="Genomic_DNA"/>
</dbReference>
<evidence type="ECO:0000259" key="2">
    <source>
        <dbReference type="Pfam" id="PF07707"/>
    </source>
</evidence>
<sequence>MKIETPTKDALKVIRLLGNRSVYHVNIDEFIKVSLLVKQQQNAGNLMTSVDLHRFSDQSILAFVNYIQSKEIKNSLTYYAIAELITLANTFHMTDFKKDLEENLMPAARISPADLLQTLIICDVSSVSIETEKALQQIGVEQIEKLAELPDFHKLPYGQLYQILTNCEISVPHEMFIADVALLWLNSQTHISQFVPGLFSCIRAKYLTPIDKTLIVERINMLCMSSKIVRFVRNYLESPGGQRVCMEPNHLKKNLPRCGPMTTMISASTYSSLPLSKPNFSIKIKKPLKSEKNKEQSKKSKKKKVVNQTSNAHVMDLIEMESAALKSAKPRRKKKVKKTRRCACIEFIKNSCAS</sequence>
<keyword evidence="4" id="KW-1185">Reference proteome</keyword>
<evidence type="ECO:0000313" key="3">
    <source>
        <dbReference type="EMBL" id="CAB3398043.1"/>
    </source>
</evidence>
<dbReference type="Proteomes" id="UP000494206">
    <property type="component" value="Unassembled WGS sequence"/>
</dbReference>
<dbReference type="InterPro" id="IPR011705">
    <property type="entry name" value="BACK"/>
</dbReference>
<feature type="compositionally biased region" description="Basic and acidic residues" evidence="1">
    <location>
        <begin position="288"/>
        <end position="298"/>
    </location>
</feature>
<gene>
    <name evidence="3" type="ORF">CBOVIS_LOCUS1370</name>
</gene>
<dbReference type="OrthoDB" id="5844508at2759"/>
<reference evidence="3 4" key="1">
    <citation type="submission" date="2020-04" db="EMBL/GenBank/DDBJ databases">
        <authorList>
            <person name="Laetsch R D."/>
            <person name="Stevens L."/>
            <person name="Kumar S."/>
            <person name="Blaxter L. M."/>
        </authorList>
    </citation>
    <scope>NUCLEOTIDE SEQUENCE [LARGE SCALE GENOMIC DNA]</scope>
</reference>
<proteinExistence type="predicted"/>
<feature type="region of interest" description="Disordered" evidence="1">
    <location>
        <begin position="288"/>
        <end position="311"/>
    </location>
</feature>
<accession>A0A8S1EBZ4</accession>
<dbReference type="Gene3D" id="1.25.40.420">
    <property type="match status" value="1"/>
</dbReference>
<evidence type="ECO:0000313" key="4">
    <source>
        <dbReference type="Proteomes" id="UP000494206"/>
    </source>
</evidence>
<feature type="domain" description="BACK" evidence="2">
    <location>
        <begin position="131"/>
        <end position="209"/>
    </location>
</feature>
<evidence type="ECO:0000256" key="1">
    <source>
        <dbReference type="SAM" id="MobiDB-lite"/>
    </source>
</evidence>
<dbReference type="AlphaFoldDB" id="A0A8S1EBZ4"/>
<comment type="caution">
    <text evidence="3">The sequence shown here is derived from an EMBL/GenBank/DDBJ whole genome shotgun (WGS) entry which is preliminary data.</text>
</comment>
<protein>
    <recommendedName>
        <fullName evidence="2">BACK domain-containing protein</fullName>
    </recommendedName>
</protein>
<name>A0A8S1EBZ4_9PELO</name>
<organism evidence="3 4">
    <name type="scientific">Caenorhabditis bovis</name>
    <dbReference type="NCBI Taxonomy" id="2654633"/>
    <lineage>
        <taxon>Eukaryota</taxon>
        <taxon>Metazoa</taxon>
        <taxon>Ecdysozoa</taxon>
        <taxon>Nematoda</taxon>
        <taxon>Chromadorea</taxon>
        <taxon>Rhabditida</taxon>
        <taxon>Rhabditina</taxon>
        <taxon>Rhabditomorpha</taxon>
        <taxon>Rhabditoidea</taxon>
        <taxon>Rhabditidae</taxon>
        <taxon>Peloderinae</taxon>
        <taxon>Caenorhabditis</taxon>
    </lineage>
</organism>
<dbReference type="Pfam" id="PF07707">
    <property type="entry name" value="BACK"/>
    <property type="match status" value="1"/>
</dbReference>